<evidence type="ECO:0000313" key="2">
    <source>
        <dbReference type="EMBL" id="VDP13598.1"/>
    </source>
</evidence>
<proteinExistence type="predicted"/>
<keyword evidence="3" id="KW-1185">Reference proteome</keyword>
<evidence type="ECO:0000313" key="4">
    <source>
        <dbReference type="WBParaSite" id="HPBE_0001898201-mRNA-1"/>
    </source>
</evidence>
<dbReference type="InterPro" id="IPR035940">
    <property type="entry name" value="CAP_sf"/>
</dbReference>
<dbReference type="EMBL" id="UZAH01031049">
    <property type="protein sequence ID" value="VDP13598.1"/>
    <property type="molecule type" value="Genomic_DNA"/>
</dbReference>
<organism evidence="3 4">
    <name type="scientific">Heligmosomoides polygyrus</name>
    <name type="common">Parasitic roundworm</name>
    <dbReference type="NCBI Taxonomy" id="6339"/>
    <lineage>
        <taxon>Eukaryota</taxon>
        <taxon>Metazoa</taxon>
        <taxon>Ecdysozoa</taxon>
        <taxon>Nematoda</taxon>
        <taxon>Chromadorea</taxon>
        <taxon>Rhabditida</taxon>
        <taxon>Rhabditina</taxon>
        <taxon>Rhabditomorpha</taxon>
        <taxon>Strongyloidea</taxon>
        <taxon>Heligmosomidae</taxon>
        <taxon>Heligmosomoides</taxon>
    </lineage>
</organism>
<dbReference type="Gene3D" id="3.40.33.10">
    <property type="entry name" value="CAP"/>
    <property type="match status" value="2"/>
</dbReference>
<dbReference type="OrthoDB" id="5876828at2759"/>
<protein>
    <submittedName>
        <fullName evidence="4">SCP domain-containing protein</fullName>
    </submittedName>
</protein>
<accession>A0A183GAE5</accession>
<evidence type="ECO:0000313" key="3">
    <source>
        <dbReference type="Proteomes" id="UP000050761"/>
    </source>
</evidence>
<reference evidence="2 3" key="1">
    <citation type="submission" date="2018-11" db="EMBL/GenBank/DDBJ databases">
        <authorList>
            <consortium name="Pathogen Informatics"/>
        </authorList>
    </citation>
    <scope>NUCLEOTIDE SEQUENCE [LARGE SCALE GENOMIC DNA]</scope>
</reference>
<feature type="domain" description="SCP" evidence="1">
    <location>
        <begin position="134"/>
        <end position="263"/>
    </location>
</feature>
<dbReference type="CDD" id="cd05380">
    <property type="entry name" value="CAP_euk"/>
    <property type="match status" value="1"/>
</dbReference>
<dbReference type="AlphaFoldDB" id="A0A183GAE5"/>
<dbReference type="Proteomes" id="UP000050761">
    <property type="component" value="Unassembled WGS sequence"/>
</dbReference>
<dbReference type="SUPFAM" id="SSF55797">
    <property type="entry name" value="PR-1-like"/>
    <property type="match status" value="1"/>
</dbReference>
<gene>
    <name evidence="2" type="ORF">HPBE_LOCUS18984</name>
</gene>
<reference evidence="4" key="2">
    <citation type="submission" date="2019-09" db="UniProtKB">
        <authorList>
            <consortium name="WormBaseParasite"/>
        </authorList>
    </citation>
    <scope>IDENTIFICATION</scope>
</reference>
<sequence>MIQDKATKVGCTAKLCAGGNNPSLAVCVYDVASVKENNLQILTEVLFNFRAVAQQGVIYESGNGVCTPTSAATDCTTYTPSTCDIDTGLCLKTDATTTAATTTAAAATTPSASSVVTPSGGTNTRCAQNSGMIDELRFLFRDMHNYRRSQTALGKTIKNTGRYLPQGSNMQFMRYDCNLEASAIQLAAACPSAATQSGTIIGQLTVSSVATWTDAVREIVKSWWRVVRQYNGPGMQVTFKTQHVGTPIASFTQGPVHKITVEETEAALKKMSP</sequence>
<dbReference type="Pfam" id="PF00188">
    <property type="entry name" value="CAP"/>
    <property type="match status" value="1"/>
</dbReference>
<dbReference type="SMART" id="SM00198">
    <property type="entry name" value="SCP"/>
    <property type="match status" value="1"/>
</dbReference>
<dbReference type="InterPro" id="IPR014044">
    <property type="entry name" value="CAP_dom"/>
</dbReference>
<dbReference type="WBParaSite" id="HPBE_0001898201-mRNA-1">
    <property type="protein sequence ID" value="HPBE_0001898201-mRNA-1"/>
    <property type="gene ID" value="HPBE_0001898201"/>
</dbReference>
<evidence type="ECO:0000259" key="1">
    <source>
        <dbReference type="SMART" id="SM00198"/>
    </source>
</evidence>
<accession>A0A3P8BWI7</accession>
<name>A0A183GAE5_HELPZ</name>